<feature type="region of interest" description="Disordered" evidence="2">
    <location>
        <begin position="1"/>
        <end position="44"/>
    </location>
</feature>
<name>A0ABQ8JGP5_DERPT</name>
<reference evidence="3 4" key="2">
    <citation type="journal article" date="2022" name="Mol. Biol. Evol.">
        <title>Comparative Genomics Reveals Insights into the Divergent Evolution of Astigmatic Mites and Household Pest Adaptations.</title>
        <authorList>
            <person name="Xiong Q."/>
            <person name="Wan A.T."/>
            <person name="Liu X."/>
            <person name="Fung C.S."/>
            <person name="Xiao X."/>
            <person name="Malainual N."/>
            <person name="Hou J."/>
            <person name="Wang L."/>
            <person name="Wang M."/>
            <person name="Yang K.Y."/>
            <person name="Cui Y."/>
            <person name="Leung E.L."/>
            <person name="Nong W."/>
            <person name="Shin S.K."/>
            <person name="Au S.W."/>
            <person name="Jeong K.Y."/>
            <person name="Chew F.T."/>
            <person name="Hui J.H."/>
            <person name="Leung T.F."/>
            <person name="Tungtrongchitr A."/>
            <person name="Zhong N."/>
            <person name="Liu Z."/>
            <person name="Tsui S.K."/>
        </authorList>
    </citation>
    <scope>NUCLEOTIDE SEQUENCE [LARGE SCALE GENOMIC DNA]</scope>
    <source>
        <strain evidence="3">Derp</strain>
    </source>
</reference>
<evidence type="ECO:0000256" key="1">
    <source>
        <dbReference type="ARBA" id="ARBA00023054"/>
    </source>
</evidence>
<keyword evidence="4" id="KW-1185">Reference proteome</keyword>
<organism evidence="3 4">
    <name type="scientific">Dermatophagoides pteronyssinus</name>
    <name type="common">European house dust mite</name>
    <dbReference type="NCBI Taxonomy" id="6956"/>
    <lineage>
        <taxon>Eukaryota</taxon>
        <taxon>Metazoa</taxon>
        <taxon>Ecdysozoa</taxon>
        <taxon>Arthropoda</taxon>
        <taxon>Chelicerata</taxon>
        <taxon>Arachnida</taxon>
        <taxon>Acari</taxon>
        <taxon>Acariformes</taxon>
        <taxon>Sarcoptiformes</taxon>
        <taxon>Astigmata</taxon>
        <taxon>Psoroptidia</taxon>
        <taxon>Analgoidea</taxon>
        <taxon>Pyroglyphidae</taxon>
        <taxon>Dermatophagoidinae</taxon>
        <taxon>Dermatophagoides</taxon>
    </lineage>
</organism>
<keyword evidence="1" id="KW-0175">Coiled coil</keyword>
<comment type="caution">
    <text evidence="3">The sequence shown here is derived from an EMBL/GenBank/DDBJ whole genome shotgun (WGS) entry which is preliminary data.</text>
</comment>
<feature type="region of interest" description="Disordered" evidence="2">
    <location>
        <begin position="120"/>
        <end position="161"/>
    </location>
</feature>
<evidence type="ECO:0000256" key="2">
    <source>
        <dbReference type="SAM" id="MobiDB-lite"/>
    </source>
</evidence>
<dbReference type="Proteomes" id="UP000887458">
    <property type="component" value="Unassembled WGS sequence"/>
</dbReference>
<feature type="compositionally biased region" description="Low complexity" evidence="2">
    <location>
        <begin position="26"/>
        <end position="40"/>
    </location>
</feature>
<reference evidence="3 4" key="1">
    <citation type="journal article" date="2018" name="J. Allergy Clin. Immunol.">
        <title>High-quality assembly of Dermatophagoides pteronyssinus genome and transcriptome reveals a wide range of novel allergens.</title>
        <authorList>
            <person name="Liu X.Y."/>
            <person name="Yang K.Y."/>
            <person name="Wang M.Q."/>
            <person name="Kwok J.S."/>
            <person name="Zeng X."/>
            <person name="Yang Z."/>
            <person name="Xiao X.J."/>
            <person name="Lau C.P."/>
            <person name="Li Y."/>
            <person name="Huang Z.M."/>
            <person name="Ba J.G."/>
            <person name="Yim A.K."/>
            <person name="Ouyang C.Y."/>
            <person name="Ngai S.M."/>
            <person name="Chan T.F."/>
            <person name="Leung E.L."/>
            <person name="Liu L."/>
            <person name="Liu Z.G."/>
            <person name="Tsui S.K."/>
        </authorList>
    </citation>
    <scope>NUCLEOTIDE SEQUENCE [LARGE SCALE GENOMIC DNA]</scope>
    <source>
        <strain evidence="3">Derp</strain>
    </source>
</reference>
<protein>
    <submittedName>
        <fullName evidence="3">Uncharacterized protein</fullName>
    </submittedName>
</protein>
<gene>
    <name evidence="3" type="ORF">DERP_008955</name>
</gene>
<dbReference type="EMBL" id="NJHN03000039">
    <property type="protein sequence ID" value="KAH9421555.1"/>
    <property type="molecule type" value="Genomic_DNA"/>
</dbReference>
<dbReference type="InterPro" id="IPR009533">
    <property type="entry name" value="FAM107"/>
</dbReference>
<sequence>MSSLPRTNIFIDNDDHHHQYSMDNRSSSSSSSSSTTTTTTNINNRFDQDGLILPKKLSIPSLESREKKEMHREILWKIKHGQTTDPKRDNEYHKVYQQYQQRQRNKEKLIESLSFERIKSSSLTGHNNHKTTNNNNNNHHQHGMISNPIGNNTTKRSDSLL</sequence>
<dbReference type="Pfam" id="PF06625">
    <property type="entry name" value="DUF1151"/>
    <property type="match status" value="1"/>
</dbReference>
<evidence type="ECO:0000313" key="3">
    <source>
        <dbReference type="EMBL" id="KAH9421555.1"/>
    </source>
</evidence>
<evidence type="ECO:0000313" key="4">
    <source>
        <dbReference type="Proteomes" id="UP000887458"/>
    </source>
</evidence>
<proteinExistence type="predicted"/>
<accession>A0ABQ8JGP5</accession>